<accession>A0AAD7TUY2</accession>
<protein>
    <recommendedName>
        <fullName evidence="8">Fanconi-associated nuclease</fullName>
        <ecNumber evidence="8">3.1.4.1</ecNumber>
    </recommendedName>
</protein>
<evidence type="ECO:0000256" key="7">
    <source>
        <dbReference type="ARBA" id="ARBA00023211"/>
    </source>
</evidence>
<feature type="region of interest" description="Disordered" evidence="9">
    <location>
        <begin position="23"/>
        <end position="47"/>
    </location>
</feature>
<comment type="function">
    <text evidence="8">Nuclease required for the repair of DNA interstrand cross-links (ICL). Acts as a 5'-3' exonuclease that anchors at a cut end of DNA and cleaves DNA successively at every third nucleotide, allowing to excise an ICL from one strand through flanking incisions.</text>
</comment>
<organism evidence="11 12">
    <name type="scientific">Trametes cubensis</name>
    <dbReference type="NCBI Taxonomy" id="1111947"/>
    <lineage>
        <taxon>Eukaryota</taxon>
        <taxon>Fungi</taxon>
        <taxon>Dikarya</taxon>
        <taxon>Basidiomycota</taxon>
        <taxon>Agaricomycotina</taxon>
        <taxon>Agaricomycetes</taxon>
        <taxon>Polyporales</taxon>
        <taxon>Polyporaceae</taxon>
        <taxon>Trametes</taxon>
    </lineage>
</organism>
<dbReference type="PANTHER" id="PTHR15749">
    <property type="entry name" value="FANCONI-ASSOCIATED NUCLEASE 1"/>
    <property type="match status" value="1"/>
</dbReference>
<keyword evidence="12" id="KW-1185">Reference proteome</keyword>
<dbReference type="GO" id="GO:0070336">
    <property type="term" value="F:flap-structured DNA binding"/>
    <property type="evidence" value="ECO:0007669"/>
    <property type="project" value="TreeGrafter"/>
</dbReference>
<feature type="compositionally biased region" description="Basic and acidic residues" evidence="9">
    <location>
        <begin position="529"/>
        <end position="539"/>
    </location>
</feature>
<dbReference type="GO" id="GO:0017108">
    <property type="term" value="F:5'-flap endonuclease activity"/>
    <property type="evidence" value="ECO:0007669"/>
    <property type="project" value="TreeGrafter"/>
</dbReference>
<dbReference type="Pfam" id="PF21170">
    <property type="entry name" value="FAN1_TPR"/>
    <property type="match status" value="1"/>
</dbReference>
<dbReference type="GO" id="GO:0004528">
    <property type="term" value="F:phosphodiesterase I activity"/>
    <property type="evidence" value="ECO:0007669"/>
    <property type="project" value="UniProtKB-EC"/>
</dbReference>
<reference evidence="11" key="1">
    <citation type="submission" date="2022-11" db="EMBL/GenBank/DDBJ databases">
        <title>Genome Sequence of Cubamyces cubensis.</title>
        <authorList>
            <person name="Buettner E."/>
        </authorList>
    </citation>
    <scope>NUCLEOTIDE SEQUENCE</scope>
    <source>
        <strain evidence="11">MPL-01</strain>
    </source>
</reference>
<feature type="compositionally biased region" description="Basic and acidic residues" evidence="9">
    <location>
        <begin position="792"/>
        <end position="813"/>
    </location>
</feature>
<evidence type="ECO:0000313" key="12">
    <source>
        <dbReference type="Proteomes" id="UP001215151"/>
    </source>
</evidence>
<keyword evidence="8" id="KW-0227">DNA damage</keyword>
<keyword evidence="4 8" id="KW-0479">Metal-binding</keyword>
<dbReference type="GO" id="GO:0046872">
    <property type="term" value="F:metal ion binding"/>
    <property type="evidence" value="ECO:0007669"/>
    <property type="project" value="UniProtKB-KW"/>
</dbReference>
<dbReference type="InterPro" id="IPR014883">
    <property type="entry name" value="VRR_NUC"/>
</dbReference>
<comment type="cofactor">
    <cofactor evidence="8">
        <name>Mg(2+)</name>
        <dbReference type="ChEBI" id="CHEBI:18420"/>
    </cofactor>
    <cofactor evidence="8">
        <name>Mn(2+)</name>
        <dbReference type="ChEBI" id="CHEBI:29035"/>
    </cofactor>
</comment>
<feature type="domain" description="VRR-NUC" evidence="10">
    <location>
        <begin position="897"/>
        <end position="1011"/>
    </location>
</feature>
<evidence type="ECO:0000256" key="4">
    <source>
        <dbReference type="ARBA" id="ARBA00022723"/>
    </source>
</evidence>
<gene>
    <name evidence="11" type="ORF">ONZ51_g4922</name>
</gene>
<dbReference type="EMBL" id="JAPEVG010000100">
    <property type="protein sequence ID" value="KAJ8483114.1"/>
    <property type="molecule type" value="Genomic_DNA"/>
</dbReference>
<keyword evidence="7 8" id="KW-0464">Manganese</keyword>
<dbReference type="GO" id="GO:0005634">
    <property type="term" value="C:nucleus"/>
    <property type="evidence" value="ECO:0007669"/>
    <property type="project" value="UniProtKB-SubCell"/>
</dbReference>
<evidence type="ECO:0000256" key="5">
    <source>
        <dbReference type="ARBA" id="ARBA00022801"/>
    </source>
</evidence>
<feature type="region of interest" description="Disordered" evidence="9">
    <location>
        <begin position="1017"/>
        <end position="1102"/>
    </location>
</feature>
<evidence type="ECO:0000256" key="8">
    <source>
        <dbReference type="RuleBase" id="RU365033"/>
    </source>
</evidence>
<feature type="region of interest" description="Disordered" evidence="9">
    <location>
        <begin position="501"/>
        <end position="548"/>
    </location>
</feature>
<dbReference type="PANTHER" id="PTHR15749:SF4">
    <property type="entry name" value="FANCONI-ASSOCIATED NUCLEASE 1"/>
    <property type="match status" value="1"/>
</dbReference>
<feature type="region of interest" description="Disordered" evidence="9">
    <location>
        <begin position="763"/>
        <end position="813"/>
    </location>
</feature>
<sequence>MVLGSPSASIVNKLVFWVPDSEDFSPAEGSSSDTTTPDNQDGESAVHDDTSMFDLVDSVFARAEMLKEVLDGEAKLFVEEELNCFMKYHRLPYPAKYLFCRLCLRKTNKWHRLSKLKYQSELGDGILDAINILCGRPSEDVKPAVDDMVPIVPDLLPTFRLPDEPQIKPDPDAEPPVLPEVAAPMEPEVKPQVKDVKPRLKPKPAVPTPYPIIQKEGYEIIDLTFDEDEDADADKKVNQDAPVAGPSNSPVYEPPPPTCAKRPPDFSVFADDEERADLLDLLDCLSNDELNDIAKQLKLKLKAKKRDVVIDAILRTSSTQGTLGFPIVSSRKRKEKPLVQSTLPFGNKAKPLVQTVLPFRPREPYRTQQDRVYDMVMDKLRKSPPVSRPYVLSRPTYTLPRSPVIRTPTEKCVRLNADVVELFQRANLVFFRSTQYTPELLTPALLSRAKKRAYAPYPYARTRDIWRSRDDLLAYEAALKAEAEVDALLENASGAGAWARGRSTISGSRTPAVGGRTAPMTPSVKRRRITETPKSLRGEAEEEEEEESMRVKNARLVVRVLESVLPHWRALVAQNVETEDDDADGRRKALQRFECGHVLTRVVCKGAYALGILHEYERELELLDELLAQTRWRRGRRGRWHERRALLLMKHLRTSQRGSGNIFINVDEDDGSDAGDDTPANAATRAADERALEGVVAALCDPDTHIIFRPMLERRLTRLEKWLNIPQQERHECAARLGAAAKVFVQGERVDRRLHLDEAGRVVNPTAPESGADGKAGGGGVRELKWANSRETSPRKRGAEAKPEKTGGKSVWKGRDGEEVSVETFALQYYEAQHGCKGYHCEGRIVTTLFGLLFWDVIFAPIPGAFETRYQAAPLDLAEDTFYYARQALADARITEIEAGRAAEILERTYDAHTGVLCVGVRWDLFPKEDLVALVKCMDARALAVICRLMCEDYAGRTGGVPDLIVWNEEAGWAKFVEVKGPGDSLQENQKVWIDVLLQAGMPVEVCHVYEAGSTPKQAKTKAAAKAKGKSKGKGKTPVKTPRGRKRKRAASSSDSGSERNVESEDEEEVDYSQLDRRHSEDEVEVEVSPAKRQRQSARNAG</sequence>
<dbReference type="Gene3D" id="3.40.1350.10">
    <property type="match status" value="1"/>
</dbReference>
<dbReference type="Proteomes" id="UP001215151">
    <property type="component" value="Unassembled WGS sequence"/>
</dbReference>
<evidence type="ECO:0000259" key="10">
    <source>
        <dbReference type="SMART" id="SM00990"/>
    </source>
</evidence>
<comment type="subcellular location">
    <subcellularLocation>
        <location evidence="8">Nucleus</location>
    </subcellularLocation>
</comment>
<dbReference type="SMART" id="SM00990">
    <property type="entry name" value="VRR_NUC"/>
    <property type="match status" value="1"/>
</dbReference>
<comment type="caution">
    <text evidence="11">The sequence shown here is derived from an EMBL/GenBank/DDBJ whole genome shotgun (WGS) entry which is preliminary data.</text>
</comment>
<dbReference type="GO" id="GO:0036297">
    <property type="term" value="P:interstrand cross-link repair"/>
    <property type="evidence" value="ECO:0007669"/>
    <property type="project" value="InterPro"/>
</dbReference>
<keyword evidence="3 8" id="KW-0540">Nuclease</keyword>
<dbReference type="InterPro" id="IPR049132">
    <property type="entry name" value="FAN1-like_euk"/>
</dbReference>
<evidence type="ECO:0000256" key="3">
    <source>
        <dbReference type="ARBA" id="ARBA00022722"/>
    </source>
</evidence>
<dbReference type="InterPro" id="IPR011856">
    <property type="entry name" value="tRNA_endonuc-like_dom_sf"/>
</dbReference>
<dbReference type="CDD" id="cd22326">
    <property type="entry name" value="FAN1-like"/>
    <property type="match status" value="1"/>
</dbReference>
<evidence type="ECO:0000256" key="6">
    <source>
        <dbReference type="ARBA" id="ARBA00022842"/>
    </source>
</evidence>
<evidence type="ECO:0000313" key="11">
    <source>
        <dbReference type="EMBL" id="KAJ8483114.1"/>
    </source>
</evidence>
<dbReference type="EC" id="3.1.4.1" evidence="8"/>
<dbReference type="GO" id="GO:0008409">
    <property type="term" value="F:5'-3' exonuclease activity"/>
    <property type="evidence" value="ECO:0007669"/>
    <property type="project" value="TreeGrafter"/>
</dbReference>
<dbReference type="InterPro" id="IPR033315">
    <property type="entry name" value="Fan1-like"/>
</dbReference>
<feature type="compositionally biased region" description="Basic residues" evidence="9">
    <location>
        <begin position="1019"/>
        <end position="1050"/>
    </location>
</feature>
<evidence type="ECO:0000256" key="1">
    <source>
        <dbReference type="ARBA" id="ARBA00000983"/>
    </source>
</evidence>
<keyword evidence="8" id="KW-0234">DNA repair</keyword>
<feature type="compositionally biased region" description="Polar residues" evidence="9">
    <location>
        <begin position="28"/>
        <end position="39"/>
    </location>
</feature>
<keyword evidence="5 8" id="KW-0378">Hydrolase</keyword>
<comment type="catalytic activity">
    <reaction evidence="1 8">
        <text>Hydrolytically removes 5'-nucleotides successively from the 3'-hydroxy termini of 3'-hydroxy-terminated oligonucleotides.</text>
        <dbReference type="EC" id="3.1.4.1"/>
    </reaction>
</comment>
<name>A0AAD7TUY2_9APHY</name>
<comment type="similarity">
    <text evidence="2 8">Belongs to the FAN1 family.</text>
</comment>
<dbReference type="InterPro" id="IPR049126">
    <property type="entry name" value="FAN1-like_TPR"/>
</dbReference>
<dbReference type="AlphaFoldDB" id="A0AAD7TUY2"/>
<evidence type="ECO:0000256" key="2">
    <source>
        <dbReference type="ARBA" id="ARBA00005533"/>
    </source>
</evidence>
<evidence type="ECO:0000256" key="9">
    <source>
        <dbReference type="SAM" id="MobiDB-lite"/>
    </source>
</evidence>
<proteinExistence type="inferred from homology"/>
<keyword evidence="6 8" id="KW-0460">Magnesium</keyword>
<dbReference type="Pfam" id="PF08774">
    <property type="entry name" value="VRR_NUC"/>
    <property type="match status" value="1"/>
</dbReference>
<keyword evidence="8" id="KW-0539">Nucleus</keyword>
<feature type="region of interest" description="Disordered" evidence="9">
    <location>
        <begin position="230"/>
        <end position="262"/>
    </location>
</feature>